<evidence type="ECO:0000313" key="3">
    <source>
        <dbReference type="Proteomes" id="UP001497457"/>
    </source>
</evidence>
<protein>
    <recommendedName>
        <fullName evidence="1">F-box domain-containing protein</fullName>
    </recommendedName>
</protein>
<dbReference type="Pfam" id="PF00646">
    <property type="entry name" value="F-box"/>
    <property type="match status" value="1"/>
</dbReference>
<gene>
    <name evidence="2" type="ORF">URODEC1_LOCUS60152</name>
</gene>
<dbReference type="EMBL" id="OZ075134">
    <property type="protein sequence ID" value="CAL4990219.1"/>
    <property type="molecule type" value="Genomic_DNA"/>
</dbReference>
<dbReference type="PANTHER" id="PTHR32141:SF26">
    <property type="entry name" value="OS08G0328600 PROTEIN"/>
    <property type="match status" value="1"/>
</dbReference>
<reference evidence="2 3" key="2">
    <citation type="submission" date="2024-10" db="EMBL/GenBank/DDBJ databases">
        <authorList>
            <person name="Ryan C."/>
        </authorList>
    </citation>
    <scope>NUCLEOTIDE SEQUENCE [LARGE SCALE GENOMIC DNA]</scope>
</reference>
<dbReference type="AlphaFoldDB" id="A0ABC9B1S5"/>
<feature type="domain" description="F-box" evidence="1">
    <location>
        <begin position="5"/>
        <end position="41"/>
    </location>
</feature>
<reference evidence="3" key="1">
    <citation type="submission" date="2024-06" db="EMBL/GenBank/DDBJ databases">
        <authorList>
            <person name="Ryan C."/>
        </authorList>
    </citation>
    <scope>NUCLEOTIDE SEQUENCE [LARGE SCALE GENOMIC DNA]</scope>
</reference>
<dbReference type="InterPro" id="IPR053781">
    <property type="entry name" value="F-box_AtFBL13-like"/>
</dbReference>
<organism evidence="2 3">
    <name type="scientific">Urochloa decumbens</name>
    <dbReference type="NCBI Taxonomy" id="240449"/>
    <lineage>
        <taxon>Eukaryota</taxon>
        <taxon>Viridiplantae</taxon>
        <taxon>Streptophyta</taxon>
        <taxon>Embryophyta</taxon>
        <taxon>Tracheophyta</taxon>
        <taxon>Spermatophyta</taxon>
        <taxon>Magnoliopsida</taxon>
        <taxon>Liliopsida</taxon>
        <taxon>Poales</taxon>
        <taxon>Poaceae</taxon>
        <taxon>PACMAD clade</taxon>
        <taxon>Panicoideae</taxon>
        <taxon>Panicodae</taxon>
        <taxon>Paniceae</taxon>
        <taxon>Melinidinae</taxon>
        <taxon>Urochloa</taxon>
    </lineage>
</organism>
<keyword evidence="3" id="KW-1185">Reference proteome</keyword>
<accession>A0ABC9B1S5</accession>
<dbReference type="PANTHER" id="PTHR32141">
    <property type="match status" value="1"/>
</dbReference>
<dbReference type="PROSITE" id="PS50181">
    <property type="entry name" value="FBOX"/>
    <property type="match status" value="1"/>
</dbReference>
<evidence type="ECO:0000259" key="1">
    <source>
        <dbReference type="PROSITE" id="PS50181"/>
    </source>
</evidence>
<proteinExistence type="predicted"/>
<dbReference type="InterPro" id="IPR055302">
    <property type="entry name" value="F-box_dom-containing"/>
</dbReference>
<evidence type="ECO:0000313" key="2">
    <source>
        <dbReference type="EMBL" id="CAL4990219.1"/>
    </source>
</evidence>
<sequence length="537" mass="59966">MAAEPDRLSALPDDLLRRILGLAPAREAASTAVLSRRWRGVWPTAPSPAVILDIRLYDRTRGGDSHISDRREIDRDAFFHDAEAALAAHGFSGGIRSLAVHVEANGPEAIQSFMSQYHYHREPHYIAGDVLGHPACRHVEVLTVEGVPSYLSAATTTARRRAASRRHEQSAVAQEHDGYYKLSLGSVPSAALRVHRIAGCKDLTHPLPAPPATGAAAFPWLESVRLHHCAVSIFTLQDMIAASPCLGDLRLESVYLKSKVSRPSTDPNGAVYGAHYGYGLYNNNSYYNNGDNDCSGLVLPGRDLARGSKLRVQEEPQDRRAEGAEVQNFSNAKFLKLKLNFAISEIAAVIEGKKKQEELLAETLFSNLEGLEVDGQYIPGSEAAVGAAIGNLLRCCPVLRDLKLKLNTVDRNFRKTGRRSDWSDRLYKSTFLERKSKMDTRKSAKHFAQRRYLEFISLGERDGDDDYQCEVSDIPGLSDKWFEFSCLRDHLTRARLQFRMDKHSSSFGMQLVKFFLERATVLEEMYIDDGNRKMCEL</sequence>
<dbReference type="SUPFAM" id="SSF81383">
    <property type="entry name" value="F-box domain"/>
    <property type="match status" value="1"/>
</dbReference>
<dbReference type="InterPro" id="IPR001810">
    <property type="entry name" value="F-box_dom"/>
</dbReference>
<dbReference type="Proteomes" id="UP001497457">
    <property type="component" value="Chromosome 24b"/>
</dbReference>
<name>A0ABC9B1S5_9POAL</name>
<dbReference type="CDD" id="cd22160">
    <property type="entry name" value="F-box_AtFBL13-like"/>
    <property type="match status" value="1"/>
</dbReference>
<dbReference type="InterPro" id="IPR036047">
    <property type="entry name" value="F-box-like_dom_sf"/>
</dbReference>